<evidence type="ECO:0000313" key="2">
    <source>
        <dbReference type="Proteomes" id="UP000002640"/>
    </source>
</evidence>
<evidence type="ECO:0008006" key="3">
    <source>
        <dbReference type="Google" id="ProtNLM"/>
    </source>
</evidence>
<accession>G5AG47</accession>
<dbReference type="RefSeq" id="XP_009539090.1">
    <property type="nucleotide sequence ID" value="XM_009540795.1"/>
</dbReference>
<protein>
    <recommendedName>
        <fullName evidence="3">Reverse transcriptase zinc-binding domain-containing protein</fullName>
    </recommendedName>
</protein>
<evidence type="ECO:0000313" key="1">
    <source>
        <dbReference type="EMBL" id="EGZ05559.1"/>
    </source>
</evidence>
<keyword evidence="2" id="KW-1185">Reference proteome</keyword>
<dbReference type="STRING" id="1094619.G5AG47"/>
<dbReference type="Proteomes" id="UP000002640">
    <property type="component" value="Unassembled WGS sequence"/>
</dbReference>
<dbReference type="InParanoid" id="G5AG47"/>
<dbReference type="KEGG" id="psoj:PHYSODRAFT_534211"/>
<dbReference type="GeneID" id="20661965"/>
<dbReference type="EMBL" id="JH159166">
    <property type="protein sequence ID" value="EGZ05559.1"/>
    <property type="molecule type" value="Genomic_DNA"/>
</dbReference>
<name>G5AG47_PHYSP</name>
<gene>
    <name evidence="1" type="ORF">PHYSODRAFT_534211</name>
</gene>
<sequence length="215" mass="25165">MQELGCPQLRIHSTLALYISLRRCLIPVVYDVMLRLLFGDLIVSSRLYFLKALNPTAQQCVRESCVAIETLEHCFFSCPGLNDMWQSLWARWSKAFHAVLSWRLLLFPQPRDIKADWKQQYKTILLPWRVHTAIVFHATWRLRNDIHFEEAATEQPSTQGLMSSFRRHCQYMFQHSEELKLDGDAINSVLQRLGFDAPKPISLPQQGCRIWIPRP</sequence>
<organism evidence="1 2">
    <name type="scientific">Phytophthora sojae (strain P6497)</name>
    <name type="common">Soybean stem and root rot agent</name>
    <name type="synonym">Phytophthora megasperma f. sp. glycines</name>
    <dbReference type="NCBI Taxonomy" id="1094619"/>
    <lineage>
        <taxon>Eukaryota</taxon>
        <taxon>Sar</taxon>
        <taxon>Stramenopiles</taxon>
        <taxon>Oomycota</taxon>
        <taxon>Peronosporomycetes</taxon>
        <taxon>Peronosporales</taxon>
        <taxon>Peronosporaceae</taxon>
        <taxon>Phytophthora</taxon>
    </lineage>
</organism>
<dbReference type="AlphaFoldDB" id="G5AG47"/>
<proteinExistence type="predicted"/>
<reference evidence="1 2" key="1">
    <citation type="journal article" date="2006" name="Science">
        <title>Phytophthora genome sequences uncover evolutionary origins and mechanisms of pathogenesis.</title>
        <authorList>
            <person name="Tyler B.M."/>
            <person name="Tripathy S."/>
            <person name="Zhang X."/>
            <person name="Dehal P."/>
            <person name="Jiang R.H."/>
            <person name="Aerts A."/>
            <person name="Arredondo F.D."/>
            <person name="Baxter L."/>
            <person name="Bensasson D."/>
            <person name="Beynon J.L."/>
            <person name="Chapman J."/>
            <person name="Damasceno C.M."/>
            <person name="Dorrance A.E."/>
            <person name="Dou D."/>
            <person name="Dickerman A.W."/>
            <person name="Dubchak I.L."/>
            <person name="Garbelotto M."/>
            <person name="Gijzen M."/>
            <person name="Gordon S.G."/>
            <person name="Govers F."/>
            <person name="Grunwald N.J."/>
            <person name="Huang W."/>
            <person name="Ivors K.L."/>
            <person name="Jones R.W."/>
            <person name="Kamoun S."/>
            <person name="Krampis K."/>
            <person name="Lamour K.H."/>
            <person name="Lee M.K."/>
            <person name="McDonald W.H."/>
            <person name="Medina M."/>
            <person name="Meijer H.J."/>
            <person name="Nordberg E.K."/>
            <person name="Maclean D.J."/>
            <person name="Ospina-Giraldo M.D."/>
            <person name="Morris P.F."/>
            <person name="Phuntumart V."/>
            <person name="Putnam N.H."/>
            <person name="Rash S."/>
            <person name="Rose J.K."/>
            <person name="Sakihama Y."/>
            <person name="Salamov A.A."/>
            <person name="Savidor A."/>
            <person name="Scheuring C.F."/>
            <person name="Smith B.M."/>
            <person name="Sobral B.W."/>
            <person name="Terry A."/>
            <person name="Torto-Alalibo T.A."/>
            <person name="Win J."/>
            <person name="Xu Z."/>
            <person name="Zhang H."/>
            <person name="Grigoriev I.V."/>
            <person name="Rokhsar D.S."/>
            <person name="Boore J.L."/>
        </authorList>
    </citation>
    <scope>NUCLEOTIDE SEQUENCE [LARGE SCALE GENOMIC DNA]</scope>
    <source>
        <strain evidence="1 2">P6497</strain>
    </source>
</reference>